<feature type="compositionally biased region" description="Polar residues" evidence="1">
    <location>
        <begin position="49"/>
        <end position="58"/>
    </location>
</feature>
<feature type="compositionally biased region" description="Polar residues" evidence="1">
    <location>
        <begin position="112"/>
        <end position="122"/>
    </location>
</feature>
<dbReference type="AlphaFoldDB" id="A0A6J3LSA4"/>
<feature type="compositionally biased region" description="Acidic residues" evidence="1">
    <location>
        <begin position="200"/>
        <end position="224"/>
    </location>
</feature>
<feature type="compositionally biased region" description="Basic and acidic residues" evidence="1">
    <location>
        <begin position="80"/>
        <end position="90"/>
    </location>
</feature>
<feature type="compositionally biased region" description="Basic and acidic residues" evidence="1">
    <location>
        <begin position="30"/>
        <end position="46"/>
    </location>
</feature>
<gene>
    <name evidence="3" type="ORF">K489DRAFT_384582</name>
</gene>
<dbReference type="RefSeq" id="XP_033455707.1">
    <property type="nucleotide sequence ID" value="XM_033605894.1"/>
</dbReference>
<dbReference type="Gene3D" id="6.10.140.1020">
    <property type="match status" value="1"/>
</dbReference>
<reference evidence="3" key="1">
    <citation type="submission" date="2020-01" db="EMBL/GenBank/DDBJ databases">
        <authorList>
            <consortium name="DOE Joint Genome Institute"/>
            <person name="Haridas S."/>
            <person name="Albert R."/>
            <person name="Binder M."/>
            <person name="Bloem J."/>
            <person name="Labutti K."/>
            <person name="Salamov A."/>
            <person name="Andreopoulos B."/>
            <person name="Baker S.E."/>
            <person name="Barry K."/>
            <person name="Bills G."/>
            <person name="Bluhm B.H."/>
            <person name="Cannon C."/>
            <person name="Castanera R."/>
            <person name="Culley D.E."/>
            <person name="Daum C."/>
            <person name="Ezra D."/>
            <person name="Gonzalez J.B."/>
            <person name="Henrissat B."/>
            <person name="Kuo A."/>
            <person name="Liang C."/>
            <person name="Lipzen A."/>
            <person name="Lutzoni F."/>
            <person name="Magnuson J."/>
            <person name="Mondo S."/>
            <person name="Nolan M."/>
            <person name="Ohm R."/>
            <person name="Pangilinan J."/>
            <person name="Park H.-J."/>
            <person name="Ramirez L."/>
            <person name="Alfaro M."/>
            <person name="Sun H."/>
            <person name="Tritt A."/>
            <person name="Yoshinaga Y."/>
            <person name="Zwiers L.-H."/>
            <person name="Turgeon B.G."/>
            <person name="Goodwin S.B."/>
            <person name="Spatafora J.W."/>
            <person name="Crous P.W."/>
            <person name="Grigoriev I.V."/>
        </authorList>
    </citation>
    <scope>NUCLEOTIDE SEQUENCE</scope>
    <source>
        <strain evidence="3">CBS 342.82</strain>
    </source>
</reference>
<accession>A0A6J3LSA4</accession>
<evidence type="ECO:0000313" key="3">
    <source>
        <dbReference type="RefSeq" id="XP_033455707.1"/>
    </source>
</evidence>
<reference evidence="3" key="3">
    <citation type="submission" date="2025-08" db="UniProtKB">
        <authorList>
            <consortium name="RefSeq"/>
        </authorList>
    </citation>
    <scope>IDENTIFICATION</scope>
    <source>
        <strain evidence="3">CBS 342.82</strain>
    </source>
</reference>
<name>A0A6J3LSA4_9PEZI</name>
<proteinExistence type="predicted"/>
<evidence type="ECO:0008006" key="4">
    <source>
        <dbReference type="Google" id="ProtNLM"/>
    </source>
</evidence>
<dbReference type="OrthoDB" id="27934at2759"/>
<dbReference type="PANTHER" id="PTHR28527">
    <property type="entry name" value="MATING-TYPE SWITCHING PROTEIN SWI2-RELATED"/>
    <property type="match status" value="1"/>
</dbReference>
<evidence type="ECO:0000313" key="2">
    <source>
        <dbReference type="Proteomes" id="UP000504637"/>
    </source>
</evidence>
<evidence type="ECO:0000256" key="1">
    <source>
        <dbReference type="SAM" id="MobiDB-lite"/>
    </source>
</evidence>
<feature type="region of interest" description="Disordered" evidence="1">
    <location>
        <begin position="188"/>
        <end position="275"/>
    </location>
</feature>
<keyword evidence="2" id="KW-1185">Reference proteome</keyword>
<reference evidence="3" key="2">
    <citation type="submission" date="2020-04" db="EMBL/GenBank/DDBJ databases">
        <authorList>
            <consortium name="NCBI Genome Project"/>
        </authorList>
    </citation>
    <scope>NUCLEOTIDE SEQUENCE</scope>
    <source>
        <strain evidence="3">CBS 342.82</strain>
    </source>
</reference>
<dbReference type="GO" id="GO:0006310">
    <property type="term" value="P:DNA recombination"/>
    <property type="evidence" value="ECO:0007669"/>
    <property type="project" value="TreeGrafter"/>
</dbReference>
<feature type="region of interest" description="Disordered" evidence="1">
    <location>
        <begin position="1"/>
        <end position="122"/>
    </location>
</feature>
<organism evidence="3">
    <name type="scientific">Dissoconium aciculare CBS 342.82</name>
    <dbReference type="NCBI Taxonomy" id="1314786"/>
    <lineage>
        <taxon>Eukaryota</taxon>
        <taxon>Fungi</taxon>
        <taxon>Dikarya</taxon>
        <taxon>Ascomycota</taxon>
        <taxon>Pezizomycotina</taxon>
        <taxon>Dothideomycetes</taxon>
        <taxon>Dothideomycetidae</taxon>
        <taxon>Mycosphaerellales</taxon>
        <taxon>Dissoconiaceae</taxon>
        <taxon>Dissoconium</taxon>
    </lineage>
</organism>
<protein>
    <recommendedName>
        <fullName evidence="4">Swi5-domain-containing protein</fullName>
    </recommendedName>
</protein>
<feature type="compositionally biased region" description="Acidic residues" evidence="1">
    <location>
        <begin position="240"/>
        <end position="253"/>
    </location>
</feature>
<dbReference type="PANTHER" id="PTHR28527:SF1">
    <property type="entry name" value="SWI5-DEPENDENT RECOMBINATION DNA REPAIR PROTEIN 1"/>
    <property type="match status" value="1"/>
</dbReference>
<dbReference type="Proteomes" id="UP000504637">
    <property type="component" value="Unplaced"/>
</dbReference>
<dbReference type="GeneID" id="54363694"/>
<sequence length="289" mass="32760">MTTPVSTKRRRLMDASTQLRKPFVSPMRVPRLEDDSKQARDLKVEPFDQISTPISANESAPKILGGSDTPLRHKSTSGNEFREPSREQSINKRRSFPLSSQQNNAEDLAIQRATSSLEARSRQVQKNLDTLRQAKQISTSTQDAELEELIDKWRSASQAVAEELFGTVKERVCRMGGVAAWRETEKRKHNRHLDFAQQEPPDEADDDADCEFDSQGEELPEDEQEYRKKLKRQARQEMMEAADVDETPLEPDPNDAKPKVWQEDGAEDDVSIDDHNTGIIDNRVTAAAC</sequence>